<gene>
    <name evidence="9" type="ORF">ALAG00032_LOCUS7749</name>
</gene>
<dbReference type="InterPro" id="IPR020095">
    <property type="entry name" value="PsdUridine_synth_TruA_C"/>
</dbReference>
<keyword evidence="3" id="KW-0413">Isomerase</keyword>
<dbReference type="InterPro" id="IPR020103">
    <property type="entry name" value="PsdUridine_synth_cat_dom_sf"/>
</dbReference>
<organism evidence="9">
    <name type="scientific">Aureoumbra lagunensis</name>
    <dbReference type="NCBI Taxonomy" id="44058"/>
    <lineage>
        <taxon>Eukaryota</taxon>
        <taxon>Sar</taxon>
        <taxon>Stramenopiles</taxon>
        <taxon>Ochrophyta</taxon>
        <taxon>Pelagophyceae</taxon>
        <taxon>Pelagomonadales</taxon>
        <taxon>Aureoumbra</taxon>
    </lineage>
</organism>
<dbReference type="InterPro" id="IPR041708">
    <property type="entry name" value="PUS1/PUS2-like"/>
</dbReference>
<name>A0A7S3JW66_9STRA</name>
<feature type="active site" description="Nucleophile" evidence="5">
    <location>
        <position position="116"/>
    </location>
</feature>
<keyword evidence="7" id="KW-0732">Signal</keyword>
<dbReference type="PANTHER" id="PTHR11142">
    <property type="entry name" value="PSEUDOURIDYLATE SYNTHASE"/>
    <property type="match status" value="1"/>
</dbReference>
<feature type="binding site" evidence="6">
    <location>
        <position position="175"/>
    </location>
    <ligand>
        <name>substrate</name>
    </ligand>
</feature>
<dbReference type="InterPro" id="IPR020094">
    <property type="entry name" value="TruA/RsuA/RluB/E/F_N"/>
</dbReference>
<dbReference type="Pfam" id="PF01416">
    <property type="entry name" value="PseudoU_synth_1"/>
    <property type="match status" value="1"/>
</dbReference>
<feature type="chain" id="PRO_5031028163" description="Pseudouridine synthase I TruA alpha/beta domain-containing protein" evidence="7">
    <location>
        <begin position="19"/>
        <end position="467"/>
    </location>
</feature>
<evidence type="ECO:0000256" key="6">
    <source>
        <dbReference type="PIRSR" id="PIRSR641708-2"/>
    </source>
</evidence>
<feature type="signal peptide" evidence="7">
    <location>
        <begin position="1"/>
        <end position="18"/>
    </location>
</feature>
<protein>
    <recommendedName>
        <fullName evidence="8">Pseudouridine synthase I TruA alpha/beta domain-containing protein</fullName>
    </recommendedName>
</protein>
<evidence type="ECO:0000256" key="7">
    <source>
        <dbReference type="SAM" id="SignalP"/>
    </source>
</evidence>
<dbReference type="FunFam" id="3.30.70.580:FF:000002">
    <property type="entry name" value="tRNA pseudouridine synthase"/>
    <property type="match status" value="1"/>
</dbReference>
<comment type="similarity">
    <text evidence="1">Belongs to the tRNA pseudouridine synthase TruA family.</text>
</comment>
<evidence type="ECO:0000256" key="2">
    <source>
        <dbReference type="ARBA" id="ARBA00022694"/>
    </source>
</evidence>
<dbReference type="InterPro" id="IPR020097">
    <property type="entry name" value="PsdUridine_synth_TruA_a/b_dom"/>
</dbReference>
<dbReference type="GO" id="GO:0031119">
    <property type="term" value="P:tRNA pseudouridine synthesis"/>
    <property type="evidence" value="ECO:0007669"/>
    <property type="project" value="InterPro"/>
</dbReference>
<dbReference type="GO" id="GO:0005634">
    <property type="term" value="C:nucleus"/>
    <property type="evidence" value="ECO:0007669"/>
    <property type="project" value="TreeGrafter"/>
</dbReference>
<dbReference type="PANTHER" id="PTHR11142:SF4">
    <property type="entry name" value="PSEUDOURIDYLATE SYNTHASE 1 HOMOLOG"/>
    <property type="match status" value="1"/>
</dbReference>
<accession>A0A7S3JW66</accession>
<evidence type="ECO:0000256" key="4">
    <source>
        <dbReference type="ARBA" id="ARBA00036943"/>
    </source>
</evidence>
<dbReference type="GO" id="GO:1990481">
    <property type="term" value="P:mRNA pseudouridine synthesis"/>
    <property type="evidence" value="ECO:0007669"/>
    <property type="project" value="TreeGrafter"/>
</dbReference>
<comment type="catalytic activity">
    <reaction evidence="4">
        <text>a uridine in tRNA = a pseudouridine in tRNA</text>
        <dbReference type="Rhea" id="RHEA:54572"/>
        <dbReference type="Rhea" id="RHEA-COMP:13339"/>
        <dbReference type="Rhea" id="RHEA-COMP:13934"/>
        <dbReference type="ChEBI" id="CHEBI:65314"/>
        <dbReference type="ChEBI" id="CHEBI:65315"/>
    </reaction>
</comment>
<keyword evidence="2" id="KW-0819">tRNA processing</keyword>
<evidence type="ECO:0000256" key="1">
    <source>
        <dbReference type="ARBA" id="ARBA00009375"/>
    </source>
</evidence>
<dbReference type="AlphaFoldDB" id="A0A7S3JW66"/>
<dbReference type="Gene3D" id="3.30.70.580">
    <property type="entry name" value="Pseudouridine synthase I, catalytic domain, N-terminal subdomain"/>
    <property type="match status" value="1"/>
</dbReference>
<reference evidence="9" key="1">
    <citation type="submission" date="2021-01" db="EMBL/GenBank/DDBJ databases">
        <authorList>
            <person name="Corre E."/>
            <person name="Pelletier E."/>
            <person name="Niang G."/>
            <person name="Scheremetjew M."/>
            <person name="Finn R."/>
            <person name="Kale V."/>
            <person name="Holt S."/>
            <person name="Cochrane G."/>
            <person name="Meng A."/>
            <person name="Brown T."/>
            <person name="Cohen L."/>
        </authorList>
    </citation>
    <scope>NUCLEOTIDE SEQUENCE</scope>
    <source>
        <strain evidence="9">CCMP1510</strain>
    </source>
</reference>
<dbReference type="InterPro" id="IPR001406">
    <property type="entry name" value="PsdUridine_synth_TruA"/>
</dbReference>
<evidence type="ECO:0000256" key="5">
    <source>
        <dbReference type="PIRSR" id="PIRSR641708-1"/>
    </source>
</evidence>
<dbReference type="SUPFAM" id="SSF55120">
    <property type="entry name" value="Pseudouridine synthase"/>
    <property type="match status" value="1"/>
</dbReference>
<dbReference type="GO" id="GO:0003723">
    <property type="term" value="F:RNA binding"/>
    <property type="evidence" value="ECO:0007669"/>
    <property type="project" value="InterPro"/>
</dbReference>
<evidence type="ECO:0000313" key="9">
    <source>
        <dbReference type="EMBL" id="CAE0367001.1"/>
    </source>
</evidence>
<dbReference type="CDD" id="cd02568">
    <property type="entry name" value="PseudoU_synth_PUS1_PUS2"/>
    <property type="match status" value="1"/>
</dbReference>
<dbReference type="NCBIfam" id="TIGR00071">
    <property type="entry name" value="hisT_truA"/>
    <property type="match status" value="1"/>
</dbReference>
<dbReference type="Gene3D" id="3.30.70.660">
    <property type="entry name" value="Pseudouridine synthase I, catalytic domain, C-terminal subdomain"/>
    <property type="match status" value="1"/>
</dbReference>
<evidence type="ECO:0000256" key="3">
    <source>
        <dbReference type="ARBA" id="ARBA00023235"/>
    </source>
</evidence>
<dbReference type="EMBL" id="HBIJ01011318">
    <property type="protein sequence ID" value="CAE0367001.1"/>
    <property type="molecule type" value="Transcribed_RNA"/>
</dbReference>
<feature type="domain" description="Pseudouridine synthase I TruA alpha/beta" evidence="8">
    <location>
        <begin position="257"/>
        <end position="370"/>
    </location>
</feature>
<sequence length="467" mass="52829">MIFLRRAVMVVLIRKSVSLLAPLSKNCCRSLSVTIRDEDKNVADTIGRKRFPKRKVALLLGFRGTNMFGFQLQASQPELRTVEGEMQAALRRAGVVAQENIDDLKKVGWTRAARTDKGVSAARHVVTVKLELEDDDIEKAITQINAELPQDIRVFDAVRVTKGFDAKRSCDRRRYVYMLPHCFLMSLDELIALFSRITGRDQARILAFRQQIIAAKLGGIHVADTWSLTQEEKQCLAHELASYRASAASIEQLNHILQAFVGTKNFHNFTAKIQSTHDSAMRYMISLSADDFSVPLKEYPEQNMHWLRLTVIGQSFMLHQIRKMVAVAAHAARTSRVPNIESAQAIVNGLTDPKRDVPLQHAPGEGLYLGEPLFCSYNQFKSDDSIGRHQLKWEHDHPKFELIDAFRRDVVENAIIQDGSPAALLPFIDHLWHILLFGFRLSPDDHIELCNLDARDLIALHGDATHQ</sequence>
<proteinExistence type="inferred from homology"/>
<evidence type="ECO:0000259" key="8">
    <source>
        <dbReference type="Pfam" id="PF01416"/>
    </source>
</evidence>
<dbReference type="GO" id="GO:0009982">
    <property type="term" value="F:pseudouridine synthase activity"/>
    <property type="evidence" value="ECO:0007669"/>
    <property type="project" value="InterPro"/>
</dbReference>